<evidence type="ECO:0000256" key="13">
    <source>
        <dbReference type="ARBA" id="ARBA00047690"/>
    </source>
</evidence>
<organism evidence="15">
    <name type="scientific">Salinispirillum sp. LH 10-3-1</name>
    <dbReference type="NCBI Taxonomy" id="2952525"/>
    <lineage>
        <taxon>Bacteria</taxon>
        <taxon>Pseudomonadati</taxon>
        <taxon>Pseudomonadota</taxon>
        <taxon>Gammaproteobacteria</taxon>
        <taxon>Oceanospirillales</taxon>
        <taxon>Saccharospirillaceae</taxon>
        <taxon>Salinispirillum</taxon>
    </lineage>
</organism>
<feature type="transmembrane region" description="Helical" evidence="14">
    <location>
        <begin position="51"/>
        <end position="71"/>
    </location>
</feature>
<evidence type="ECO:0000256" key="12">
    <source>
        <dbReference type="ARBA" id="ARBA00042475"/>
    </source>
</evidence>
<accession>A0AB38YH39</accession>
<feature type="transmembrane region" description="Helical" evidence="14">
    <location>
        <begin position="243"/>
        <end position="260"/>
    </location>
</feature>
<dbReference type="GO" id="GO:0048034">
    <property type="term" value="P:heme O biosynthetic process"/>
    <property type="evidence" value="ECO:0007669"/>
    <property type="project" value="UniProtKB-UniRule"/>
</dbReference>
<evidence type="ECO:0000256" key="2">
    <source>
        <dbReference type="ARBA" id="ARBA00004919"/>
    </source>
</evidence>
<comment type="pathway">
    <text evidence="2 14">Porphyrin-containing compound metabolism; heme O biosynthesis; heme O from protoheme: step 1/1.</text>
</comment>
<evidence type="ECO:0000256" key="5">
    <source>
        <dbReference type="ARBA" id="ARBA00022679"/>
    </source>
</evidence>
<comment type="function">
    <text evidence="14">Converts heme B (protoheme IX) to heme O by substitution of the vinyl group on carbon 2 of heme B porphyrin ring with a hydroxyethyl farnesyl side group.</text>
</comment>
<evidence type="ECO:0000256" key="10">
    <source>
        <dbReference type="ARBA" id="ARBA00030253"/>
    </source>
</evidence>
<dbReference type="InterPro" id="IPR044878">
    <property type="entry name" value="UbiA_sf"/>
</dbReference>
<dbReference type="CDD" id="cd13957">
    <property type="entry name" value="PT_UbiA_Cox10"/>
    <property type="match status" value="1"/>
</dbReference>
<feature type="transmembrane region" description="Helical" evidence="14">
    <location>
        <begin position="121"/>
        <end position="139"/>
    </location>
</feature>
<protein>
    <recommendedName>
        <fullName evidence="11 14">Protoheme IX farnesyltransferase</fullName>
        <ecNumber evidence="3 14">2.5.1.141</ecNumber>
    </recommendedName>
    <alternativeName>
        <fullName evidence="12 14">Heme B farnesyltransferase</fullName>
    </alternativeName>
    <alternativeName>
        <fullName evidence="10 14">Heme O synthase</fullName>
    </alternativeName>
</protein>
<dbReference type="PANTHER" id="PTHR43448">
    <property type="entry name" value="PROTOHEME IX FARNESYLTRANSFERASE, MITOCHONDRIAL"/>
    <property type="match status" value="1"/>
</dbReference>
<dbReference type="GO" id="GO:0005886">
    <property type="term" value="C:plasma membrane"/>
    <property type="evidence" value="ECO:0007669"/>
    <property type="project" value="UniProtKB-SubCell"/>
</dbReference>
<keyword evidence="8 14" id="KW-0350">Heme biosynthesis</keyword>
<keyword evidence="9 14" id="KW-0472">Membrane</keyword>
<dbReference type="NCBIfam" id="NF003349">
    <property type="entry name" value="PRK04375.1-2"/>
    <property type="match status" value="1"/>
</dbReference>
<keyword evidence="4 14" id="KW-1003">Cell membrane</keyword>
<dbReference type="EMBL" id="CP101717">
    <property type="protein sequence ID" value="WLD58155.1"/>
    <property type="molecule type" value="Genomic_DNA"/>
</dbReference>
<dbReference type="InterPro" id="IPR006369">
    <property type="entry name" value="Protohaem_IX_farnesylTrfase"/>
</dbReference>
<evidence type="ECO:0000256" key="9">
    <source>
        <dbReference type="ARBA" id="ARBA00023136"/>
    </source>
</evidence>
<dbReference type="FunFam" id="1.10.357.140:FF:000001">
    <property type="entry name" value="Protoheme IX farnesyltransferase"/>
    <property type="match status" value="1"/>
</dbReference>
<dbReference type="AlphaFoldDB" id="A0AB38YH39"/>
<keyword evidence="5 14" id="KW-0808">Transferase</keyword>
<dbReference type="Pfam" id="PF01040">
    <property type="entry name" value="UbiA"/>
    <property type="match status" value="1"/>
</dbReference>
<feature type="transmembrane region" description="Helical" evidence="14">
    <location>
        <begin position="25"/>
        <end position="45"/>
    </location>
</feature>
<keyword evidence="6 14" id="KW-0812">Transmembrane</keyword>
<proteinExistence type="inferred from homology"/>
<feature type="transmembrane region" description="Helical" evidence="14">
    <location>
        <begin position="272"/>
        <end position="293"/>
    </location>
</feature>
<evidence type="ECO:0000313" key="15">
    <source>
        <dbReference type="EMBL" id="WLD58155.1"/>
    </source>
</evidence>
<feature type="transmembrane region" description="Helical" evidence="14">
    <location>
        <begin position="92"/>
        <end position="115"/>
    </location>
</feature>
<sequence length="301" mass="33274">MGNSIATTDWRALSADLWEMCKPKVVLLMIITSLVGMALATPGWVDPWVLVFGNLGIALVAASGAAINHIVDERIDQRMQRTERRPIATGRVTPTMGVAFAAVLALIGSVLLVVFTNVLTMWLTLAALVGYAFIYTGFLKRATPQNIVIGGLAGAAPPLLGWVAVTGQVDPMALLLVLIVFTWTPPHFWALAIHRRDDYARAEVPMLPVTHGVAYTQLFIILYTFLLTVVTALPFLILEAGRLYLLAAILLNLRFLYWAFRLREDVKHAMPTFKYSITYLLWLFTALLADHYLTMFLGTAS</sequence>
<dbReference type="EC" id="2.5.1.141" evidence="3 14"/>
<gene>
    <name evidence="14 15" type="primary">cyoE</name>
    <name evidence="15" type="ORF">NFC81_15795</name>
</gene>
<evidence type="ECO:0000256" key="4">
    <source>
        <dbReference type="ARBA" id="ARBA00022475"/>
    </source>
</evidence>
<dbReference type="PANTHER" id="PTHR43448:SF7">
    <property type="entry name" value="4-HYDROXYBENZOATE SOLANESYLTRANSFERASE"/>
    <property type="match status" value="1"/>
</dbReference>
<evidence type="ECO:0000256" key="11">
    <source>
        <dbReference type="ARBA" id="ARBA00040810"/>
    </source>
</evidence>
<dbReference type="HAMAP" id="MF_00154">
    <property type="entry name" value="CyoE_CtaB"/>
    <property type="match status" value="1"/>
</dbReference>
<dbReference type="NCBIfam" id="TIGR01473">
    <property type="entry name" value="cyoE_ctaB"/>
    <property type="match status" value="1"/>
</dbReference>
<dbReference type="InterPro" id="IPR030470">
    <property type="entry name" value="UbiA_prenylTrfase_CS"/>
</dbReference>
<dbReference type="PROSITE" id="PS00943">
    <property type="entry name" value="UBIA"/>
    <property type="match status" value="1"/>
</dbReference>
<feature type="transmembrane region" description="Helical" evidence="14">
    <location>
        <begin position="171"/>
        <end position="192"/>
    </location>
</feature>
<dbReference type="RefSeq" id="WP_304995442.1">
    <property type="nucleotide sequence ID" value="NZ_CP101717.1"/>
</dbReference>
<comment type="miscellaneous">
    <text evidence="14">Carbon 2 of the heme B porphyrin ring is defined according to the Fischer nomenclature.</text>
</comment>
<evidence type="ECO:0000256" key="8">
    <source>
        <dbReference type="ARBA" id="ARBA00023133"/>
    </source>
</evidence>
<comment type="similarity">
    <text evidence="14">Belongs to the UbiA prenyltransferase family. Protoheme IX farnesyltransferase subfamily.</text>
</comment>
<evidence type="ECO:0000256" key="7">
    <source>
        <dbReference type="ARBA" id="ARBA00022989"/>
    </source>
</evidence>
<feature type="transmembrane region" description="Helical" evidence="14">
    <location>
        <begin position="213"/>
        <end position="237"/>
    </location>
</feature>
<evidence type="ECO:0000256" key="14">
    <source>
        <dbReference type="HAMAP-Rule" id="MF_00154"/>
    </source>
</evidence>
<feature type="transmembrane region" description="Helical" evidence="14">
    <location>
        <begin position="146"/>
        <end position="165"/>
    </location>
</feature>
<reference evidence="15" key="1">
    <citation type="submission" date="2022-07" db="EMBL/GenBank/DDBJ databases">
        <title>Complete genome sequence of Salinispirillum sp. LH10-3-1 capable of multiple carbohydrate inversion isolated from a soda lake.</title>
        <authorList>
            <person name="Liu J."/>
            <person name="Zhai Y."/>
            <person name="Zhang H."/>
            <person name="Yang H."/>
            <person name="Qu J."/>
            <person name="Li J."/>
        </authorList>
    </citation>
    <scope>NUCLEOTIDE SEQUENCE</scope>
    <source>
        <strain evidence="15">LH 10-3-1</strain>
    </source>
</reference>
<evidence type="ECO:0000256" key="1">
    <source>
        <dbReference type="ARBA" id="ARBA00004651"/>
    </source>
</evidence>
<comment type="subcellular location">
    <subcellularLocation>
        <location evidence="1 14">Cell membrane</location>
        <topology evidence="1 14">Multi-pass membrane protein</topology>
    </subcellularLocation>
</comment>
<evidence type="ECO:0000256" key="6">
    <source>
        <dbReference type="ARBA" id="ARBA00022692"/>
    </source>
</evidence>
<dbReference type="InterPro" id="IPR000537">
    <property type="entry name" value="UbiA_prenyltransferase"/>
</dbReference>
<evidence type="ECO:0000256" key="3">
    <source>
        <dbReference type="ARBA" id="ARBA00012292"/>
    </source>
</evidence>
<dbReference type="GO" id="GO:0008495">
    <property type="term" value="F:protoheme IX farnesyltransferase activity"/>
    <property type="evidence" value="ECO:0007669"/>
    <property type="project" value="UniProtKB-UniRule"/>
</dbReference>
<dbReference type="Gene3D" id="1.10.357.140">
    <property type="entry name" value="UbiA prenyltransferase"/>
    <property type="match status" value="1"/>
</dbReference>
<keyword evidence="7 14" id="KW-1133">Transmembrane helix</keyword>
<name>A0AB38YH39_9GAMM</name>
<comment type="catalytic activity">
    <reaction evidence="13 14">
        <text>heme b + (2E,6E)-farnesyl diphosphate + H2O = Fe(II)-heme o + diphosphate</text>
        <dbReference type="Rhea" id="RHEA:28070"/>
        <dbReference type="ChEBI" id="CHEBI:15377"/>
        <dbReference type="ChEBI" id="CHEBI:33019"/>
        <dbReference type="ChEBI" id="CHEBI:60344"/>
        <dbReference type="ChEBI" id="CHEBI:60530"/>
        <dbReference type="ChEBI" id="CHEBI:175763"/>
        <dbReference type="EC" id="2.5.1.141"/>
    </reaction>
</comment>